<accession>A0A073KCK6</accession>
<keyword evidence="2" id="KW-1185">Reference proteome</keyword>
<dbReference type="Proteomes" id="UP000027822">
    <property type="component" value="Unassembled WGS sequence"/>
</dbReference>
<gene>
    <name evidence="1" type="ORF">BAMA_19850</name>
</gene>
<dbReference type="OrthoDB" id="1240137at2"/>
<dbReference type="InterPro" id="IPR029058">
    <property type="entry name" value="AB_hydrolase_fold"/>
</dbReference>
<name>A0A073KCK6_9BACI</name>
<comment type="caution">
    <text evidence="1">The sequence shown here is derived from an EMBL/GenBank/DDBJ whole genome shotgun (WGS) entry which is preliminary data.</text>
</comment>
<proteinExistence type="predicted"/>
<dbReference type="AlphaFoldDB" id="A0A073KCK6"/>
<dbReference type="RefSeq" id="WP_034638299.1">
    <property type="nucleotide sequence ID" value="NZ_CBCSJC010000007.1"/>
</dbReference>
<evidence type="ECO:0000313" key="1">
    <source>
        <dbReference type="EMBL" id="KEK20013.1"/>
    </source>
</evidence>
<sequence>MNEEKFNLSSDRGKLQLASDDIYKFDGGKKPYNSSTESNILDLEEKFNATIKYPETDPKTGFSGYTFETDTGEIVIAYVGTQTDKDLAFNIGTVDAKDVKEDAKIGWNNIFNTNIPVDNYDKSDEYYKMIREKYPDKKITVIGHSLAGGSANTVVVRNPGDNVESLTYNPAPILDSDFEKYGSMLDERNIRNAINEYDPLYQGVKAMDFIIPGQKFIIENGAGHSNALKDNDFDTNSDLIRFKTLPNNDETGVDTTPSILELVKASGALYAGITYDGKEVSAAEKIIGGGVVRSIMRAPGISHLLVSLSFAADIGEAEEIVKKVKAQIEENMSKLNGIYEGAKSKVIAEAIKFSIVVSTEINSTIDEAVDWIETNLARCKELVMKVLESVFDHAVDFLAGCIAVYLTLGEIQEIATEIAASLVQDILDLFEGDFVLDTSITAIVGDHIRSNRNALTNLFMNDSRRGIDRSLLNEVAKDIKEFSEELKEFKEDVSSAVVSMMAKDEELYAVKYH</sequence>
<evidence type="ECO:0008006" key="3">
    <source>
        <dbReference type="Google" id="ProtNLM"/>
    </source>
</evidence>
<dbReference type="Gene3D" id="3.40.50.1820">
    <property type="entry name" value="alpha/beta hydrolase"/>
    <property type="match status" value="1"/>
</dbReference>
<evidence type="ECO:0000313" key="2">
    <source>
        <dbReference type="Proteomes" id="UP000027822"/>
    </source>
</evidence>
<protein>
    <recommendedName>
        <fullName evidence="3">Lipase</fullName>
    </recommendedName>
</protein>
<organism evidence="1 2">
    <name type="scientific">Bacillus manliponensis</name>
    <dbReference type="NCBI Taxonomy" id="574376"/>
    <lineage>
        <taxon>Bacteria</taxon>
        <taxon>Bacillati</taxon>
        <taxon>Bacillota</taxon>
        <taxon>Bacilli</taxon>
        <taxon>Bacillales</taxon>
        <taxon>Bacillaceae</taxon>
        <taxon>Bacillus</taxon>
        <taxon>Bacillus cereus group</taxon>
    </lineage>
</organism>
<dbReference type="STRING" id="574376.BAMA_19850"/>
<dbReference type="SUPFAM" id="SSF53474">
    <property type="entry name" value="alpha/beta-Hydrolases"/>
    <property type="match status" value="1"/>
</dbReference>
<dbReference type="EMBL" id="JOTN01000005">
    <property type="protein sequence ID" value="KEK20013.1"/>
    <property type="molecule type" value="Genomic_DNA"/>
</dbReference>
<reference evidence="1 2" key="1">
    <citation type="submission" date="2014-06" db="EMBL/GenBank/DDBJ databases">
        <title>Draft genome sequence of Bacillus manliponensis JCM 15802 (MCCC 1A00708).</title>
        <authorList>
            <person name="Lai Q."/>
            <person name="Liu Y."/>
            <person name="Shao Z."/>
        </authorList>
    </citation>
    <scope>NUCLEOTIDE SEQUENCE [LARGE SCALE GENOMIC DNA]</scope>
    <source>
        <strain evidence="1 2">JCM 15802</strain>
    </source>
</reference>